<evidence type="ECO:0000259" key="4">
    <source>
        <dbReference type="PROSITE" id="PS50067"/>
    </source>
</evidence>
<dbReference type="InterPro" id="IPR027417">
    <property type="entry name" value="P-loop_NTPase"/>
</dbReference>
<dbReference type="Gene3D" id="3.40.850.10">
    <property type="entry name" value="Kinesin motor domain"/>
    <property type="match status" value="1"/>
</dbReference>
<dbReference type="PROSITE" id="PS50067">
    <property type="entry name" value="KINESIN_MOTOR_2"/>
    <property type="match status" value="1"/>
</dbReference>
<dbReference type="PANTHER" id="PTHR47972:SF28">
    <property type="entry name" value="KINESIN-LIKE PROTEIN KLP-3"/>
    <property type="match status" value="1"/>
</dbReference>
<feature type="binding site" evidence="1">
    <location>
        <begin position="765"/>
        <end position="772"/>
    </location>
    <ligand>
        <name>ATP</name>
        <dbReference type="ChEBI" id="CHEBI:30616"/>
    </ligand>
</feature>
<feature type="compositionally biased region" description="Polar residues" evidence="3">
    <location>
        <begin position="66"/>
        <end position="75"/>
    </location>
</feature>
<evidence type="ECO:0000313" key="5">
    <source>
        <dbReference type="EMBL" id="CAJ1934412.1"/>
    </source>
</evidence>
<feature type="region of interest" description="Disordered" evidence="3">
    <location>
        <begin position="848"/>
        <end position="870"/>
    </location>
</feature>
<gene>
    <name evidence="5" type="ORF">CYCCA115_LOCUS3752</name>
</gene>
<protein>
    <recommendedName>
        <fullName evidence="4">Kinesin motor domain-containing protein</fullName>
    </recommendedName>
</protein>
<dbReference type="AlphaFoldDB" id="A0AAD2FIJ9"/>
<comment type="caution">
    <text evidence="5">The sequence shown here is derived from an EMBL/GenBank/DDBJ whole genome shotgun (WGS) entry which is preliminary data.</text>
</comment>
<dbReference type="Proteomes" id="UP001295423">
    <property type="component" value="Unassembled WGS sequence"/>
</dbReference>
<dbReference type="GO" id="GO:0007018">
    <property type="term" value="P:microtubule-based movement"/>
    <property type="evidence" value="ECO:0007669"/>
    <property type="project" value="InterPro"/>
</dbReference>
<evidence type="ECO:0000256" key="3">
    <source>
        <dbReference type="SAM" id="MobiDB-lite"/>
    </source>
</evidence>
<organism evidence="5 6">
    <name type="scientific">Cylindrotheca closterium</name>
    <dbReference type="NCBI Taxonomy" id="2856"/>
    <lineage>
        <taxon>Eukaryota</taxon>
        <taxon>Sar</taxon>
        <taxon>Stramenopiles</taxon>
        <taxon>Ochrophyta</taxon>
        <taxon>Bacillariophyta</taxon>
        <taxon>Bacillariophyceae</taxon>
        <taxon>Bacillariophycidae</taxon>
        <taxon>Bacillariales</taxon>
        <taxon>Bacillariaceae</taxon>
        <taxon>Cylindrotheca</taxon>
    </lineage>
</organism>
<dbReference type="InterPro" id="IPR036961">
    <property type="entry name" value="Kinesin_motor_dom_sf"/>
</dbReference>
<dbReference type="GO" id="GO:0015630">
    <property type="term" value="C:microtubule cytoskeleton"/>
    <property type="evidence" value="ECO:0007669"/>
    <property type="project" value="TreeGrafter"/>
</dbReference>
<dbReference type="EMBL" id="CAKOGP040000335">
    <property type="protein sequence ID" value="CAJ1934412.1"/>
    <property type="molecule type" value="Genomic_DNA"/>
</dbReference>
<feature type="domain" description="Kinesin motor" evidence="4">
    <location>
        <begin position="683"/>
        <end position="1064"/>
    </location>
</feature>
<reference evidence="5" key="1">
    <citation type="submission" date="2023-08" db="EMBL/GenBank/DDBJ databases">
        <authorList>
            <person name="Audoor S."/>
            <person name="Bilcke G."/>
        </authorList>
    </citation>
    <scope>NUCLEOTIDE SEQUENCE</scope>
</reference>
<dbReference type="Pfam" id="PF00225">
    <property type="entry name" value="Kinesin"/>
    <property type="match status" value="1"/>
</dbReference>
<keyword evidence="1" id="KW-0547">Nucleotide-binding</keyword>
<name>A0AAD2FIJ9_9STRA</name>
<feature type="coiled-coil region" evidence="2">
    <location>
        <begin position="434"/>
        <end position="472"/>
    </location>
</feature>
<comment type="similarity">
    <text evidence="1">Belongs to the TRAFAC class myosin-kinesin ATPase superfamily. Kinesin family.</text>
</comment>
<dbReference type="SUPFAM" id="SSF52540">
    <property type="entry name" value="P-loop containing nucleoside triphosphate hydrolases"/>
    <property type="match status" value="1"/>
</dbReference>
<dbReference type="GO" id="GO:0005524">
    <property type="term" value="F:ATP binding"/>
    <property type="evidence" value="ECO:0007669"/>
    <property type="project" value="UniProtKB-UniRule"/>
</dbReference>
<dbReference type="SMART" id="SM00129">
    <property type="entry name" value="KISc"/>
    <property type="match status" value="1"/>
</dbReference>
<dbReference type="PANTHER" id="PTHR47972">
    <property type="entry name" value="KINESIN-LIKE PROTEIN KLP-3"/>
    <property type="match status" value="1"/>
</dbReference>
<dbReference type="GO" id="GO:0008017">
    <property type="term" value="F:microtubule binding"/>
    <property type="evidence" value="ECO:0007669"/>
    <property type="project" value="InterPro"/>
</dbReference>
<feature type="region of interest" description="Disordered" evidence="3">
    <location>
        <begin position="334"/>
        <end position="414"/>
    </location>
</feature>
<keyword evidence="1" id="KW-0067">ATP-binding</keyword>
<evidence type="ECO:0000256" key="2">
    <source>
        <dbReference type="SAM" id="Coils"/>
    </source>
</evidence>
<sequence length="1078" mass="117876">MRQPVSIPNAHQGSTLHAGGSHNGSDGNKPKRPSDYSHRSSNVLSPRSVASGQRVIPLGGGGGSNDVHQNKQPSGPRSAHLQPKTEVTAVSQTSGSKGAEENLASGELDKQEQALFEQRLCEDEFGVAVRKINQNGKSNLRYVRCIEVDLMELDDEAPASSNRSVSSISKGSKSFVKGLASLLRSDRSTTRSRSESVDRNELTDFSNLLPGGTMVRCLTWGKKKGVRIPLERFTSVRKGKTTDRTKRNACPSVRILSLITNDPYHRSLDIEAPTRLDRDKFAKAFSKFLNIPLETDENRSTRSDLTPVAKSRDFIAKVEINSNQKNVPVPVVTTTSASPNRLPPSCRINANADKGMGKLPRAGGPMELPSKTSTAKDEQSTPIQLPKANVVSPSNKRKSSASKSLPSARLELPPADDASAVSSITGVGVDQEIIEEMHNALTVLRAELDESRAEAARAVKVAEQAIQSAENNNSKDWHSTVTHKAAEAAALAQKKSAAALARARQAEDKFEIERQNAAKWQKQAQSAEEDAGYWRTRAAAAEVERSSIADSLETDRNNIVALLSSMREKNGSDLEGGKRNRALKAELEILRSSLASRDAEVMALRNCMSEVESTPEAYQVLRRKPRFLNYLESARSHGQGGGTFTARGIVQSQSQVEQLRSKLAMETTVRRKLQHEVLDLRGAVRVYCRPRAITSGISALSTPSREVVVLHRERSEDEMPNSTPLSFEFDGIVTPDMDQQELYSEMEQVCLNVLDGFNSTIMTFGPSRAGKTFTMLGDVGYSIAADSIEPVLSLNNFGVHLRAARQLFSVIEQRSDKYNDTVTFSVLEVHEEKLYDLLVGTDIGESHGTREMPVKNTRRRAGSTCSSSSAMGNSEQLLKLELKTNHDGETCISGLISVQVNSFEDVCRVWKECLSRRVSRLAEQGIRLEGHDHNCHTIGTMRISSTNLSTGSGTLGKVQFVDFAASDIVKESRPVRASNPDMLSSVGPDLRFANKSIATLSDVVHARSQFQRSVPYRNSTITHLLSDSLEADTKVVMIACVSSDVADIQETACTLKFAERMRQVIVGKATTHSLRTNA</sequence>
<dbReference type="PRINTS" id="PR00380">
    <property type="entry name" value="KINESINHEAVY"/>
</dbReference>
<feature type="coiled-coil region" evidence="2">
    <location>
        <begin position="503"/>
        <end position="530"/>
    </location>
</feature>
<evidence type="ECO:0000256" key="1">
    <source>
        <dbReference type="PROSITE-ProRule" id="PRU00283"/>
    </source>
</evidence>
<dbReference type="InterPro" id="IPR027640">
    <property type="entry name" value="Kinesin-like_fam"/>
</dbReference>
<feature type="region of interest" description="Disordered" evidence="3">
    <location>
        <begin position="1"/>
        <end position="107"/>
    </location>
</feature>
<keyword evidence="1" id="KW-0505">Motor protein</keyword>
<dbReference type="InterPro" id="IPR011993">
    <property type="entry name" value="PH-like_dom_sf"/>
</dbReference>
<accession>A0AAD2FIJ9</accession>
<feature type="compositionally biased region" description="Basic and acidic residues" evidence="3">
    <location>
        <begin position="28"/>
        <end position="38"/>
    </location>
</feature>
<dbReference type="GO" id="GO:0003777">
    <property type="term" value="F:microtubule motor activity"/>
    <property type="evidence" value="ECO:0007669"/>
    <property type="project" value="InterPro"/>
</dbReference>
<feature type="compositionally biased region" description="Polar residues" evidence="3">
    <location>
        <begin position="39"/>
        <end position="51"/>
    </location>
</feature>
<dbReference type="Gene3D" id="2.30.29.30">
    <property type="entry name" value="Pleckstrin-homology domain (PH domain)/Phosphotyrosine-binding domain (PTB)"/>
    <property type="match status" value="1"/>
</dbReference>
<dbReference type="InterPro" id="IPR001752">
    <property type="entry name" value="Kinesin_motor_dom"/>
</dbReference>
<keyword evidence="6" id="KW-1185">Reference proteome</keyword>
<keyword evidence="2" id="KW-0175">Coiled coil</keyword>
<proteinExistence type="inferred from homology"/>
<evidence type="ECO:0000313" key="6">
    <source>
        <dbReference type="Proteomes" id="UP001295423"/>
    </source>
</evidence>